<evidence type="ECO:0000313" key="11">
    <source>
        <dbReference type="EMBL" id="ABM60830.1"/>
    </source>
</evidence>
<dbReference type="InterPro" id="IPR000223">
    <property type="entry name" value="Pept_S26A_signal_pept_1"/>
</dbReference>
<feature type="active site" evidence="7">
    <location>
        <position position="69"/>
    </location>
</feature>
<keyword evidence="8" id="KW-1133">Transmembrane helix</keyword>
<feature type="domain" description="Peptidase S26" evidence="10">
    <location>
        <begin position="43"/>
        <end position="234"/>
    </location>
</feature>
<dbReference type="Proteomes" id="UP000000647">
    <property type="component" value="Chromosome"/>
</dbReference>
<dbReference type="GO" id="GO:0009003">
    <property type="term" value="F:signal peptidase activity"/>
    <property type="evidence" value="ECO:0007669"/>
    <property type="project" value="UniProtKB-EC"/>
</dbReference>
<evidence type="ECO:0000256" key="5">
    <source>
        <dbReference type="ARBA" id="ARBA00022670"/>
    </source>
</evidence>
<protein>
    <recommendedName>
        <fullName evidence="4 8">Signal peptidase I</fullName>
        <ecNumber evidence="3 8">3.4.21.89</ecNumber>
    </recommendedName>
</protein>
<evidence type="ECO:0000256" key="6">
    <source>
        <dbReference type="ARBA" id="ARBA00022801"/>
    </source>
</evidence>
<proteinExistence type="inferred from homology"/>
<dbReference type="PROSITE" id="PS00761">
    <property type="entry name" value="SPASE_I_3"/>
    <property type="match status" value="1"/>
</dbReference>
<evidence type="ECO:0000256" key="2">
    <source>
        <dbReference type="ARBA" id="ARBA00009370"/>
    </source>
</evidence>
<dbReference type="EC" id="3.4.21.89" evidence="3 8"/>
<keyword evidence="12" id="KW-1185">Reference proteome</keyword>
<comment type="catalytic activity">
    <reaction evidence="1 8">
        <text>Cleavage of hydrophobic, N-terminal signal or leader sequences from secreted and periplasmic proteins.</text>
        <dbReference type="EC" id="3.4.21.89"/>
    </reaction>
</comment>
<dbReference type="CDD" id="cd06530">
    <property type="entry name" value="S26_SPase_I"/>
    <property type="match status" value="1"/>
</dbReference>
<dbReference type="AlphaFoldDB" id="A1WT18"/>
<dbReference type="OrthoDB" id="9815782at2"/>
<dbReference type="SUPFAM" id="SSF51306">
    <property type="entry name" value="LexA/Signal peptidase"/>
    <property type="match status" value="1"/>
</dbReference>
<dbReference type="Pfam" id="PF10502">
    <property type="entry name" value="Peptidase_S26"/>
    <property type="match status" value="1"/>
</dbReference>
<evidence type="ECO:0000313" key="12">
    <source>
        <dbReference type="Proteomes" id="UP000000647"/>
    </source>
</evidence>
<evidence type="ECO:0000256" key="9">
    <source>
        <dbReference type="RuleBase" id="RU362042"/>
    </source>
</evidence>
<dbReference type="InterPro" id="IPR019533">
    <property type="entry name" value="Peptidase_S26"/>
</dbReference>
<keyword evidence="5 8" id="KW-0645">Protease</keyword>
<comment type="similarity">
    <text evidence="2 9">Belongs to the peptidase S26 family.</text>
</comment>
<dbReference type="eggNOG" id="COG0681">
    <property type="taxonomic scope" value="Bacteria"/>
</dbReference>
<dbReference type="PANTHER" id="PTHR43390">
    <property type="entry name" value="SIGNAL PEPTIDASE I"/>
    <property type="match status" value="1"/>
</dbReference>
<gene>
    <name evidence="11" type="ordered locus">Hhal_0035</name>
</gene>
<evidence type="ECO:0000256" key="8">
    <source>
        <dbReference type="RuleBase" id="RU003993"/>
    </source>
</evidence>
<dbReference type="STRING" id="349124.Hhal_0035"/>
<dbReference type="GO" id="GO:0006465">
    <property type="term" value="P:signal peptide processing"/>
    <property type="evidence" value="ECO:0007669"/>
    <property type="project" value="InterPro"/>
</dbReference>
<keyword evidence="6 8" id="KW-0378">Hydrolase</keyword>
<feature type="active site" evidence="7">
    <location>
        <position position="124"/>
    </location>
</feature>
<dbReference type="NCBIfam" id="TIGR02227">
    <property type="entry name" value="sigpep_I_bact"/>
    <property type="match status" value="1"/>
</dbReference>
<keyword evidence="8" id="KW-0812">Transmembrane</keyword>
<dbReference type="InterPro" id="IPR019757">
    <property type="entry name" value="Pept_S26A_signal_pept_1_Lys-AS"/>
</dbReference>
<evidence type="ECO:0000256" key="3">
    <source>
        <dbReference type="ARBA" id="ARBA00013208"/>
    </source>
</evidence>
<dbReference type="PRINTS" id="PR00727">
    <property type="entry name" value="LEADERPTASE"/>
</dbReference>
<accession>A1WT18</accession>
<dbReference type="InterPro" id="IPR019756">
    <property type="entry name" value="Pept_S26A_signal_pept_1_Ser-AS"/>
</dbReference>
<dbReference type="EMBL" id="CP000544">
    <property type="protein sequence ID" value="ABM60830.1"/>
    <property type="molecule type" value="Genomic_DNA"/>
</dbReference>
<dbReference type="Gene3D" id="2.10.109.10">
    <property type="entry name" value="Umud Fragment, subunit A"/>
    <property type="match status" value="1"/>
</dbReference>
<dbReference type="PANTHER" id="PTHR43390:SF1">
    <property type="entry name" value="CHLOROPLAST PROCESSING PEPTIDASE"/>
    <property type="match status" value="1"/>
</dbReference>
<dbReference type="PROSITE" id="PS00501">
    <property type="entry name" value="SPASE_I_1"/>
    <property type="match status" value="1"/>
</dbReference>
<comment type="subcellular location">
    <subcellularLocation>
        <location evidence="9">Membrane</location>
        <topology evidence="9">Multi-pass membrane protein</topology>
    </subcellularLocation>
</comment>
<feature type="transmembrane region" description="Helical" evidence="8">
    <location>
        <begin position="43"/>
        <end position="60"/>
    </location>
</feature>
<keyword evidence="8" id="KW-0472">Membrane</keyword>
<dbReference type="HOGENOM" id="CLU_028723_1_1_6"/>
<evidence type="ECO:0000259" key="10">
    <source>
        <dbReference type="Pfam" id="PF10502"/>
    </source>
</evidence>
<dbReference type="GO" id="GO:0016020">
    <property type="term" value="C:membrane"/>
    <property type="evidence" value="ECO:0007669"/>
    <property type="project" value="UniProtKB-SubCell"/>
</dbReference>
<dbReference type="MEROPS" id="S26.001"/>
<dbReference type="GO" id="GO:0004252">
    <property type="term" value="F:serine-type endopeptidase activity"/>
    <property type="evidence" value="ECO:0007669"/>
    <property type="project" value="InterPro"/>
</dbReference>
<comment type="caution">
    <text evidence="9">Lacks conserved residue(s) required for the propagation of feature annotation.</text>
</comment>
<dbReference type="RefSeq" id="WP_011812853.1">
    <property type="nucleotide sequence ID" value="NC_008789.1"/>
</dbReference>
<dbReference type="InterPro" id="IPR019758">
    <property type="entry name" value="Pept_S26A_signal_pept_1_CS"/>
</dbReference>
<dbReference type="InterPro" id="IPR036286">
    <property type="entry name" value="LexA/Signal_pep-like_sf"/>
</dbReference>
<evidence type="ECO:0000256" key="7">
    <source>
        <dbReference type="PIRSR" id="PIRSR600223-1"/>
    </source>
</evidence>
<sequence>MDFEILLVVLTLLTGLVWGWDRWLRHRENIDRDRDPWYIDLPRSLFPIILIVLLVRSFVAEPFRIPSGSMLPTLQAGDFILVNKVSYGVRLPVLRSRLFGDGEPERGEVAVFRYPVDPSQDYIKRVIGLPGDEIRYQDRTFYVNGERLEQEGEDRYAGPGADPDQPSVLRTERVAGREYSILHHPASQSANFTYTVPEGKYFTVGDNRDRSADSRMWGPVSDDYLAGRAFLIWMSWDSEEGGIAWDRIGQRIE</sequence>
<organism evidence="11 12">
    <name type="scientific">Halorhodospira halophila (strain DSM 244 / SL1)</name>
    <name type="common">Ectothiorhodospira halophila (strain DSM 244 / SL1)</name>
    <dbReference type="NCBI Taxonomy" id="349124"/>
    <lineage>
        <taxon>Bacteria</taxon>
        <taxon>Pseudomonadati</taxon>
        <taxon>Pseudomonadota</taxon>
        <taxon>Gammaproteobacteria</taxon>
        <taxon>Chromatiales</taxon>
        <taxon>Ectothiorhodospiraceae</taxon>
        <taxon>Halorhodospira</taxon>
    </lineage>
</organism>
<dbReference type="PROSITE" id="PS00760">
    <property type="entry name" value="SPASE_I_2"/>
    <property type="match status" value="1"/>
</dbReference>
<dbReference type="KEGG" id="hha:Hhal_0035"/>
<evidence type="ECO:0000256" key="4">
    <source>
        <dbReference type="ARBA" id="ARBA00019232"/>
    </source>
</evidence>
<reference evidence="11 12" key="2">
    <citation type="journal article" date="2013" name="Stand. Genomic Sci.">
        <title>Complete genome sequence of Halorhodospira halophila SL1.</title>
        <authorList>
            <person name="Challacombe J.F."/>
            <person name="Majid S."/>
            <person name="Deole R."/>
            <person name="Brettin T.S."/>
            <person name="Bruce D."/>
            <person name="Delano S.F."/>
            <person name="Detter J.C."/>
            <person name="Gleasner C.D."/>
            <person name="Han C.S."/>
            <person name="Misra M."/>
            <person name="Reitenga K.G."/>
            <person name="Mikhailova N."/>
            <person name="Woyke T."/>
            <person name="Pitluck S."/>
            <person name="Nolan M."/>
            <person name="Land M.L."/>
            <person name="Saunders E."/>
            <person name="Tapia R."/>
            <person name="Lapidus A."/>
            <person name="Ivanova N."/>
            <person name="Hoff W.D."/>
        </authorList>
    </citation>
    <scope>NUCLEOTIDE SEQUENCE [LARGE SCALE GENOMIC DNA]</scope>
    <source>
        <strain evidence="12">DSM 244 / SL1</strain>
    </source>
</reference>
<name>A1WT18_HALHL</name>
<reference evidence="12" key="1">
    <citation type="submission" date="2006-12" db="EMBL/GenBank/DDBJ databases">
        <title>Complete sequence of Halorhodospira halophila SL1.</title>
        <authorList>
            <consortium name="US DOE Joint Genome Institute"/>
            <person name="Copeland A."/>
            <person name="Lucas S."/>
            <person name="Lapidus A."/>
            <person name="Barry K."/>
            <person name="Detter J.C."/>
            <person name="Glavina del Rio T."/>
            <person name="Hammon N."/>
            <person name="Israni S."/>
            <person name="Dalin E."/>
            <person name="Tice H."/>
            <person name="Pitluck S."/>
            <person name="Saunders E."/>
            <person name="Brettin T."/>
            <person name="Bruce D."/>
            <person name="Han C."/>
            <person name="Tapia R."/>
            <person name="Schmutz J."/>
            <person name="Larimer F."/>
            <person name="Land M."/>
            <person name="Hauser L."/>
            <person name="Kyrpides N."/>
            <person name="Mikhailova N."/>
            <person name="Hoff W."/>
            <person name="Richardson P."/>
        </authorList>
    </citation>
    <scope>NUCLEOTIDE SEQUENCE [LARGE SCALE GENOMIC DNA]</scope>
    <source>
        <strain evidence="12">DSM 244 / SL1</strain>
    </source>
</reference>
<evidence type="ECO:0000256" key="1">
    <source>
        <dbReference type="ARBA" id="ARBA00000677"/>
    </source>
</evidence>